<dbReference type="InterPro" id="IPR003738">
    <property type="entry name" value="SRAP"/>
</dbReference>
<evidence type="ECO:0000256" key="5">
    <source>
        <dbReference type="ARBA" id="ARBA00023124"/>
    </source>
</evidence>
<comment type="similarity">
    <text evidence="1 8">Belongs to the SOS response-associated peptidase family.</text>
</comment>
<dbReference type="EC" id="3.4.-.-" evidence="8"/>
<dbReference type="AlphaFoldDB" id="A0AAV3U391"/>
<evidence type="ECO:0000256" key="7">
    <source>
        <dbReference type="ARBA" id="ARBA00023239"/>
    </source>
</evidence>
<dbReference type="PANTHER" id="PTHR13604:SF0">
    <property type="entry name" value="ABASIC SITE PROCESSING PROTEIN HMCES"/>
    <property type="match status" value="1"/>
</dbReference>
<dbReference type="GO" id="GO:0003697">
    <property type="term" value="F:single-stranded DNA binding"/>
    <property type="evidence" value="ECO:0007669"/>
    <property type="project" value="InterPro"/>
</dbReference>
<reference evidence="10" key="1">
    <citation type="journal article" date="2019" name="Int. J. Syst. Evol. Microbiol.">
        <title>The Global Catalogue of Microorganisms (GCM) 10K type strain sequencing project: providing services to taxonomists for standard genome sequencing and annotation.</title>
        <authorList>
            <consortium name="The Broad Institute Genomics Platform"/>
            <consortium name="The Broad Institute Genome Sequencing Center for Infectious Disease"/>
            <person name="Wu L."/>
            <person name="Ma J."/>
        </authorList>
    </citation>
    <scope>NUCLEOTIDE SEQUENCE [LARGE SCALE GENOMIC DNA]</scope>
    <source>
        <strain evidence="10">JCM 19134</strain>
    </source>
</reference>
<dbReference type="GO" id="GO:0106300">
    <property type="term" value="P:protein-DNA covalent cross-linking repair"/>
    <property type="evidence" value="ECO:0007669"/>
    <property type="project" value="InterPro"/>
</dbReference>
<dbReference type="GO" id="GO:0016829">
    <property type="term" value="F:lyase activity"/>
    <property type="evidence" value="ECO:0007669"/>
    <property type="project" value="UniProtKB-KW"/>
</dbReference>
<keyword evidence="5" id="KW-0190">Covalent protein-DNA linkage</keyword>
<dbReference type="SUPFAM" id="SSF143081">
    <property type="entry name" value="BB1717-like"/>
    <property type="match status" value="1"/>
</dbReference>
<keyword evidence="2 8" id="KW-0645">Protease</keyword>
<evidence type="ECO:0000256" key="8">
    <source>
        <dbReference type="RuleBase" id="RU364100"/>
    </source>
</evidence>
<keyword evidence="3" id="KW-0227">DNA damage</keyword>
<dbReference type="PANTHER" id="PTHR13604">
    <property type="entry name" value="DC12-RELATED"/>
    <property type="match status" value="1"/>
</dbReference>
<gene>
    <name evidence="9" type="ORF">GCM10025791_23080</name>
</gene>
<dbReference type="Pfam" id="PF02586">
    <property type="entry name" value="SRAP"/>
    <property type="match status" value="1"/>
</dbReference>
<dbReference type="EMBL" id="BAABLX010000017">
    <property type="protein sequence ID" value="GAA4943608.1"/>
    <property type="molecule type" value="Genomic_DNA"/>
</dbReference>
<evidence type="ECO:0000256" key="3">
    <source>
        <dbReference type="ARBA" id="ARBA00022763"/>
    </source>
</evidence>
<evidence type="ECO:0000256" key="2">
    <source>
        <dbReference type="ARBA" id="ARBA00022670"/>
    </source>
</evidence>
<evidence type="ECO:0000256" key="1">
    <source>
        <dbReference type="ARBA" id="ARBA00008136"/>
    </source>
</evidence>
<dbReference type="Gene3D" id="3.90.1680.10">
    <property type="entry name" value="SOS response associated peptidase-like"/>
    <property type="match status" value="1"/>
</dbReference>
<proteinExistence type="inferred from homology"/>
<keyword evidence="10" id="KW-1185">Reference proteome</keyword>
<evidence type="ECO:0000256" key="6">
    <source>
        <dbReference type="ARBA" id="ARBA00023125"/>
    </source>
</evidence>
<evidence type="ECO:0000313" key="9">
    <source>
        <dbReference type="EMBL" id="GAA4943608.1"/>
    </source>
</evidence>
<dbReference type="GO" id="GO:0008233">
    <property type="term" value="F:peptidase activity"/>
    <property type="evidence" value="ECO:0007669"/>
    <property type="project" value="UniProtKB-KW"/>
</dbReference>
<comment type="caution">
    <text evidence="9">The sequence shown here is derived from an EMBL/GenBank/DDBJ whole genome shotgun (WGS) entry which is preliminary data.</text>
</comment>
<evidence type="ECO:0000313" key="10">
    <source>
        <dbReference type="Proteomes" id="UP001409585"/>
    </source>
</evidence>
<sequence>MCGYIRRVTDNAYVQALLISVGLEDLVSEFAPSGASIQHFYPAFGGDANKTIGKLIVVEDGKPKAVDATWWFDCTAAGDQLLVGERTTFNARNLDSNYWRSALKRHRALVVATGLGESQIQAGKKQQYLMEGQSQAFFLGALYRKFDNGKYCCAVITRPATERFAQFHEKAMPLFVPNNAAVVNAWLNPELPVTPEIQLLLDEPTVSVGLAVSKVKAFKSGATNKTPELIDAD</sequence>
<keyword evidence="6" id="KW-0238">DNA-binding</keyword>
<keyword evidence="4 8" id="KW-0378">Hydrolase</keyword>
<keyword evidence="7" id="KW-0456">Lyase</keyword>
<dbReference type="GO" id="GO:0006508">
    <property type="term" value="P:proteolysis"/>
    <property type="evidence" value="ECO:0007669"/>
    <property type="project" value="UniProtKB-KW"/>
</dbReference>
<organism evidence="9 10">
    <name type="scientific">Halioxenophilus aromaticivorans</name>
    <dbReference type="NCBI Taxonomy" id="1306992"/>
    <lineage>
        <taxon>Bacteria</taxon>
        <taxon>Pseudomonadati</taxon>
        <taxon>Pseudomonadota</taxon>
        <taxon>Gammaproteobacteria</taxon>
        <taxon>Alteromonadales</taxon>
        <taxon>Alteromonadaceae</taxon>
        <taxon>Halioxenophilus</taxon>
    </lineage>
</organism>
<name>A0AAV3U391_9ALTE</name>
<evidence type="ECO:0000256" key="4">
    <source>
        <dbReference type="ARBA" id="ARBA00022801"/>
    </source>
</evidence>
<dbReference type="InterPro" id="IPR036590">
    <property type="entry name" value="SRAP-like"/>
</dbReference>
<dbReference type="Proteomes" id="UP001409585">
    <property type="component" value="Unassembled WGS sequence"/>
</dbReference>
<accession>A0AAV3U391</accession>
<protein>
    <recommendedName>
        <fullName evidence="8">Abasic site processing protein</fullName>
        <ecNumber evidence="8">3.4.-.-</ecNumber>
    </recommendedName>
</protein>
<dbReference type="RefSeq" id="WP_345421918.1">
    <property type="nucleotide sequence ID" value="NZ_AP031496.1"/>
</dbReference>